<feature type="compositionally biased region" description="Polar residues" evidence="1">
    <location>
        <begin position="189"/>
        <end position="201"/>
    </location>
</feature>
<name>A0A6A6DHE3_9PEZI</name>
<dbReference type="Proteomes" id="UP000800200">
    <property type="component" value="Unassembled WGS sequence"/>
</dbReference>
<feature type="compositionally biased region" description="Basic and acidic residues" evidence="1">
    <location>
        <begin position="130"/>
        <end position="146"/>
    </location>
</feature>
<evidence type="ECO:0000313" key="2">
    <source>
        <dbReference type="EMBL" id="KAF2178901.1"/>
    </source>
</evidence>
<reference evidence="2" key="1">
    <citation type="journal article" date="2020" name="Stud. Mycol.">
        <title>101 Dothideomycetes genomes: a test case for predicting lifestyles and emergence of pathogens.</title>
        <authorList>
            <person name="Haridas S."/>
            <person name="Albert R."/>
            <person name="Binder M."/>
            <person name="Bloem J."/>
            <person name="Labutti K."/>
            <person name="Salamov A."/>
            <person name="Andreopoulos B."/>
            <person name="Baker S."/>
            <person name="Barry K."/>
            <person name="Bills G."/>
            <person name="Bluhm B."/>
            <person name="Cannon C."/>
            <person name="Castanera R."/>
            <person name="Culley D."/>
            <person name="Daum C."/>
            <person name="Ezra D."/>
            <person name="Gonzalez J."/>
            <person name="Henrissat B."/>
            <person name="Kuo A."/>
            <person name="Liang C."/>
            <person name="Lipzen A."/>
            <person name="Lutzoni F."/>
            <person name="Magnuson J."/>
            <person name="Mondo S."/>
            <person name="Nolan M."/>
            <person name="Ohm R."/>
            <person name="Pangilinan J."/>
            <person name="Park H.-J."/>
            <person name="Ramirez L."/>
            <person name="Alfaro M."/>
            <person name="Sun H."/>
            <person name="Tritt A."/>
            <person name="Yoshinaga Y."/>
            <person name="Zwiers L.-H."/>
            <person name="Turgeon B."/>
            <person name="Goodwin S."/>
            <person name="Spatafora J."/>
            <person name="Crous P."/>
            <person name="Grigoriev I."/>
        </authorList>
    </citation>
    <scope>NUCLEOTIDE SEQUENCE</scope>
    <source>
        <strain evidence="2">CBS 207.26</strain>
    </source>
</reference>
<accession>A0A6A6DHE3</accession>
<feature type="region of interest" description="Disordered" evidence="1">
    <location>
        <begin position="121"/>
        <end position="248"/>
    </location>
</feature>
<dbReference type="AlphaFoldDB" id="A0A6A6DHE3"/>
<evidence type="ECO:0000313" key="3">
    <source>
        <dbReference type="Proteomes" id="UP000800200"/>
    </source>
</evidence>
<protein>
    <submittedName>
        <fullName evidence="2">Uncharacterized protein</fullName>
    </submittedName>
</protein>
<keyword evidence="3" id="KW-1185">Reference proteome</keyword>
<gene>
    <name evidence="2" type="ORF">K469DRAFT_326360</name>
</gene>
<organism evidence="2 3">
    <name type="scientific">Zopfia rhizophila CBS 207.26</name>
    <dbReference type="NCBI Taxonomy" id="1314779"/>
    <lineage>
        <taxon>Eukaryota</taxon>
        <taxon>Fungi</taxon>
        <taxon>Dikarya</taxon>
        <taxon>Ascomycota</taxon>
        <taxon>Pezizomycotina</taxon>
        <taxon>Dothideomycetes</taxon>
        <taxon>Dothideomycetes incertae sedis</taxon>
        <taxon>Zopfiaceae</taxon>
        <taxon>Zopfia</taxon>
    </lineage>
</organism>
<proteinExistence type="predicted"/>
<sequence>MPTYRDHRKIFARRQDKNLRLSFDSYKALPIEELLQELKVKRISIYSDYKEYLAELLHRDDDGLNASKQNHRSKTMDELWETLTKQIFAIDKVPWERKAIINRLAPEEASKVVIDLRHEKTKRRTRLKGSNRDKLEPIRSSDEKKAARARGIAQQRTKSSKEYVPKPTRPKWAQSKRMGNAGPPPSEAPTATQTSPKTSQKLGLKTITPPRPRQLNQKSRVRMSVSRPNNPLPPLPQSLQRNTIYRLP</sequence>
<evidence type="ECO:0000256" key="1">
    <source>
        <dbReference type="SAM" id="MobiDB-lite"/>
    </source>
</evidence>
<dbReference type="EMBL" id="ML994672">
    <property type="protein sequence ID" value="KAF2178901.1"/>
    <property type="molecule type" value="Genomic_DNA"/>
</dbReference>